<dbReference type="RefSeq" id="XP_015955101.1">
    <property type="nucleotide sequence ID" value="XM_016099615.1"/>
</dbReference>
<dbReference type="AlphaFoldDB" id="A0A6P4CVB2"/>
<dbReference type="KEGG" id="adu:107479484"/>
<feature type="region of interest" description="Disordered" evidence="1">
    <location>
        <begin position="287"/>
        <end position="342"/>
    </location>
</feature>
<evidence type="ECO:0000313" key="3">
    <source>
        <dbReference type="RefSeq" id="XP_015955101.1"/>
    </source>
</evidence>
<reference evidence="3" key="2">
    <citation type="submission" date="2025-08" db="UniProtKB">
        <authorList>
            <consortium name="RefSeq"/>
        </authorList>
    </citation>
    <scope>IDENTIFICATION</scope>
    <source>
        <tissue evidence="3">Whole plant</tissue>
    </source>
</reference>
<dbReference type="GeneID" id="107479484"/>
<dbReference type="OrthoDB" id="1424208at2759"/>
<sequence length="411" mass="47218">MFNEWVQLHISYEGLSYESKKAVDHSSGGSLNKKKTVEEAIYVIETVAENDYFYASERSNTRGVMSLNHMDALLAQNKMITKQLADLTKQMERNQVVAVTTPPPAQEGVNTEKGGDWEQANYVRNSPWQSHDPYSKTYNPGWKNHPNFGWGNQEDQSQDQRCHNPNNNAAYQHFTQRLYQYLPNNTSQQPYQTQNDQSQHSNLNPPLPSEDRLSRLETLLEGICKEVQDSKVFREEVRSNMQNQDDAIKKLETHISYLFKQVPGHNICNNTNANPREECQDITLRSGKQLKETSKEPQEKNMDGGGKGQEEVQASTPNSHQKGEALKPYVPKAPYPQQLKKSGDESQFSRFLEVFKRLQINIPFAEAIEQMLLYAKFLKELLTKKRIWKNNGTVVLTEECSAIIQHKLPRN</sequence>
<keyword evidence="2" id="KW-1185">Reference proteome</keyword>
<feature type="compositionally biased region" description="Basic and acidic residues" evidence="1">
    <location>
        <begin position="289"/>
        <end position="302"/>
    </location>
</feature>
<dbReference type="Proteomes" id="UP000515211">
    <property type="component" value="Chromosome 3"/>
</dbReference>
<feature type="region of interest" description="Disordered" evidence="1">
    <location>
        <begin position="186"/>
        <end position="210"/>
    </location>
</feature>
<organism evidence="2 3">
    <name type="scientific">Arachis duranensis</name>
    <name type="common">Wild peanut</name>
    <dbReference type="NCBI Taxonomy" id="130453"/>
    <lineage>
        <taxon>Eukaryota</taxon>
        <taxon>Viridiplantae</taxon>
        <taxon>Streptophyta</taxon>
        <taxon>Embryophyta</taxon>
        <taxon>Tracheophyta</taxon>
        <taxon>Spermatophyta</taxon>
        <taxon>Magnoliopsida</taxon>
        <taxon>eudicotyledons</taxon>
        <taxon>Gunneridae</taxon>
        <taxon>Pentapetalae</taxon>
        <taxon>rosids</taxon>
        <taxon>fabids</taxon>
        <taxon>Fabales</taxon>
        <taxon>Fabaceae</taxon>
        <taxon>Papilionoideae</taxon>
        <taxon>50 kb inversion clade</taxon>
        <taxon>dalbergioids sensu lato</taxon>
        <taxon>Dalbergieae</taxon>
        <taxon>Pterocarpus clade</taxon>
        <taxon>Arachis</taxon>
    </lineage>
</organism>
<reference evidence="2" key="1">
    <citation type="journal article" date="2016" name="Nat. Genet.">
        <title>The genome sequences of Arachis duranensis and Arachis ipaensis, the diploid ancestors of cultivated peanut.</title>
        <authorList>
            <person name="Bertioli D.J."/>
            <person name="Cannon S.B."/>
            <person name="Froenicke L."/>
            <person name="Huang G."/>
            <person name="Farmer A.D."/>
            <person name="Cannon E.K."/>
            <person name="Liu X."/>
            <person name="Gao D."/>
            <person name="Clevenger J."/>
            <person name="Dash S."/>
            <person name="Ren L."/>
            <person name="Moretzsohn M.C."/>
            <person name="Shirasawa K."/>
            <person name="Huang W."/>
            <person name="Vidigal B."/>
            <person name="Abernathy B."/>
            <person name="Chu Y."/>
            <person name="Niederhuth C.E."/>
            <person name="Umale P."/>
            <person name="Araujo A.C."/>
            <person name="Kozik A."/>
            <person name="Kim K.D."/>
            <person name="Burow M.D."/>
            <person name="Varshney R.K."/>
            <person name="Wang X."/>
            <person name="Zhang X."/>
            <person name="Barkley N."/>
            <person name="Guimaraes P.M."/>
            <person name="Isobe S."/>
            <person name="Guo B."/>
            <person name="Liao B."/>
            <person name="Stalker H.T."/>
            <person name="Schmitz R.J."/>
            <person name="Scheffler B.E."/>
            <person name="Leal-Bertioli S.C."/>
            <person name="Xun X."/>
            <person name="Jackson S.A."/>
            <person name="Michelmore R."/>
            <person name="Ozias-Akins P."/>
        </authorList>
    </citation>
    <scope>NUCLEOTIDE SEQUENCE [LARGE SCALE GENOMIC DNA]</scope>
    <source>
        <strain evidence="2">cv. V14167</strain>
    </source>
</reference>
<proteinExistence type="predicted"/>
<accession>A0A6P4CVB2</accession>
<name>A0A6P4CVB2_ARADU</name>
<evidence type="ECO:0000313" key="2">
    <source>
        <dbReference type="Proteomes" id="UP000515211"/>
    </source>
</evidence>
<feature type="compositionally biased region" description="Polar residues" evidence="1">
    <location>
        <begin position="186"/>
        <end position="204"/>
    </location>
</feature>
<protein>
    <submittedName>
        <fullName evidence="3">Uncharacterized protein LOC107479484</fullName>
    </submittedName>
</protein>
<gene>
    <name evidence="3" type="primary">LOC107479484</name>
</gene>
<evidence type="ECO:0000256" key="1">
    <source>
        <dbReference type="SAM" id="MobiDB-lite"/>
    </source>
</evidence>
<feature type="region of interest" description="Disordered" evidence="1">
    <location>
        <begin position="146"/>
        <end position="167"/>
    </location>
</feature>